<dbReference type="PRINTS" id="PR01438">
    <property type="entry name" value="UNVRSLSTRESS"/>
</dbReference>
<dbReference type="Proteomes" id="UP001519287">
    <property type="component" value="Unassembled WGS sequence"/>
</dbReference>
<evidence type="ECO:0000256" key="1">
    <source>
        <dbReference type="ARBA" id="ARBA00008791"/>
    </source>
</evidence>
<reference evidence="3 4" key="1">
    <citation type="submission" date="2021-03" db="EMBL/GenBank/DDBJ databases">
        <title>Genomic Encyclopedia of Type Strains, Phase IV (KMG-IV): sequencing the most valuable type-strain genomes for metagenomic binning, comparative biology and taxonomic classification.</title>
        <authorList>
            <person name="Goeker M."/>
        </authorList>
    </citation>
    <scope>NUCLEOTIDE SEQUENCE [LARGE SCALE GENOMIC DNA]</scope>
    <source>
        <strain evidence="3 4">DSM 26048</strain>
    </source>
</reference>
<name>A0ABS4J612_9BACL</name>
<dbReference type="EMBL" id="JAGGLB010000032">
    <property type="protein sequence ID" value="MBP1995284.1"/>
    <property type="molecule type" value="Genomic_DNA"/>
</dbReference>
<feature type="domain" description="UspA" evidence="2">
    <location>
        <begin position="3"/>
        <end position="143"/>
    </location>
</feature>
<sequence length="143" mass="15906">MLFSKILVAYDGSNLSKKALYKAVAIALENHENGLSPDIMVIHVRHDPTYAFAYPYYVGNVDETDAIKSLYEEAKQSIPPTININYASYRGQPASTILKYAEKNNCDLIVMGSRGLGNIREFFLGSVSHHVTQNSKVPVLIIK</sequence>
<dbReference type="InterPro" id="IPR006015">
    <property type="entry name" value="Universal_stress_UspA"/>
</dbReference>
<keyword evidence="4" id="KW-1185">Reference proteome</keyword>
<evidence type="ECO:0000313" key="4">
    <source>
        <dbReference type="Proteomes" id="UP001519287"/>
    </source>
</evidence>
<dbReference type="PANTHER" id="PTHR31964:SF113">
    <property type="entry name" value="USPA DOMAIN-CONTAINING PROTEIN"/>
    <property type="match status" value="1"/>
</dbReference>
<evidence type="ECO:0000313" key="3">
    <source>
        <dbReference type="EMBL" id="MBP1995284.1"/>
    </source>
</evidence>
<dbReference type="PANTHER" id="PTHR31964">
    <property type="entry name" value="ADENINE NUCLEOTIDE ALPHA HYDROLASES-LIKE SUPERFAMILY PROTEIN"/>
    <property type="match status" value="1"/>
</dbReference>
<evidence type="ECO:0000259" key="2">
    <source>
        <dbReference type="Pfam" id="PF00582"/>
    </source>
</evidence>
<gene>
    <name evidence="3" type="ORF">J2Z66_006926</name>
</gene>
<comment type="caution">
    <text evidence="3">The sequence shown here is derived from an EMBL/GenBank/DDBJ whole genome shotgun (WGS) entry which is preliminary data.</text>
</comment>
<comment type="similarity">
    <text evidence="1">Belongs to the universal stress protein A family.</text>
</comment>
<dbReference type="Gene3D" id="3.40.50.620">
    <property type="entry name" value="HUPs"/>
    <property type="match status" value="1"/>
</dbReference>
<dbReference type="InterPro" id="IPR014729">
    <property type="entry name" value="Rossmann-like_a/b/a_fold"/>
</dbReference>
<organism evidence="3 4">
    <name type="scientific">Paenibacillus eucommiae</name>
    <dbReference type="NCBI Taxonomy" id="1355755"/>
    <lineage>
        <taxon>Bacteria</taxon>
        <taxon>Bacillati</taxon>
        <taxon>Bacillota</taxon>
        <taxon>Bacilli</taxon>
        <taxon>Bacillales</taxon>
        <taxon>Paenibacillaceae</taxon>
        <taxon>Paenibacillus</taxon>
    </lineage>
</organism>
<dbReference type="Pfam" id="PF00582">
    <property type="entry name" value="Usp"/>
    <property type="match status" value="1"/>
</dbReference>
<dbReference type="SUPFAM" id="SSF52402">
    <property type="entry name" value="Adenine nucleotide alpha hydrolases-like"/>
    <property type="match status" value="1"/>
</dbReference>
<dbReference type="CDD" id="cd00293">
    <property type="entry name" value="USP-like"/>
    <property type="match status" value="1"/>
</dbReference>
<dbReference type="InterPro" id="IPR006016">
    <property type="entry name" value="UspA"/>
</dbReference>
<proteinExistence type="inferred from homology"/>
<dbReference type="RefSeq" id="WP_209977093.1">
    <property type="nucleotide sequence ID" value="NZ_JAGGLB010000032.1"/>
</dbReference>
<protein>
    <submittedName>
        <fullName evidence="3">Nucleotide-binding universal stress UspA family protein</fullName>
    </submittedName>
</protein>
<accession>A0ABS4J612</accession>